<feature type="non-terminal residue" evidence="1">
    <location>
        <position position="1"/>
    </location>
</feature>
<sequence length="30" mass="3458">KKLAISQRQVSRIKNEALKTLKEELESDTT</sequence>
<accession>X0WYR2</accession>
<dbReference type="EMBL" id="BARS01041796">
    <property type="protein sequence ID" value="GAG36074.1"/>
    <property type="molecule type" value="Genomic_DNA"/>
</dbReference>
<evidence type="ECO:0000313" key="1">
    <source>
        <dbReference type="EMBL" id="GAG36074.1"/>
    </source>
</evidence>
<gene>
    <name evidence="1" type="ORF">S01H1_63495</name>
</gene>
<protein>
    <submittedName>
        <fullName evidence="1">Uncharacterized protein</fullName>
    </submittedName>
</protein>
<proteinExistence type="predicted"/>
<comment type="caution">
    <text evidence="1">The sequence shown here is derived from an EMBL/GenBank/DDBJ whole genome shotgun (WGS) entry which is preliminary data.</text>
</comment>
<dbReference type="AlphaFoldDB" id="X0WYR2"/>
<organism evidence="1">
    <name type="scientific">marine sediment metagenome</name>
    <dbReference type="NCBI Taxonomy" id="412755"/>
    <lineage>
        <taxon>unclassified sequences</taxon>
        <taxon>metagenomes</taxon>
        <taxon>ecological metagenomes</taxon>
    </lineage>
</organism>
<name>X0WYR2_9ZZZZ</name>
<reference evidence="1" key="1">
    <citation type="journal article" date="2014" name="Front. Microbiol.">
        <title>High frequency of phylogenetically diverse reductive dehalogenase-homologous genes in deep subseafloor sedimentary metagenomes.</title>
        <authorList>
            <person name="Kawai M."/>
            <person name="Futagami T."/>
            <person name="Toyoda A."/>
            <person name="Takaki Y."/>
            <person name="Nishi S."/>
            <person name="Hori S."/>
            <person name="Arai W."/>
            <person name="Tsubouchi T."/>
            <person name="Morono Y."/>
            <person name="Uchiyama I."/>
            <person name="Ito T."/>
            <person name="Fujiyama A."/>
            <person name="Inagaki F."/>
            <person name="Takami H."/>
        </authorList>
    </citation>
    <scope>NUCLEOTIDE SEQUENCE</scope>
    <source>
        <strain evidence="1">Expedition CK06-06</strain>
    </source>
</reference>